<gene>
    <name evidence="1" type="ORF">AWB80_08396</name>
</gene>
<comment type="caution">
    <text evidence="1">The sequence shown here is derived from an EMBL/GenBank/DDBJ whole genome shotgun (WGS) entry which is preliminary data.</text>
</comment>
<proteinExistence type="predicted"/>
<organism evidence="1 2">
    <name type="scientific">Caballeronia pedi</name>
    <dbReference type="NCBI Taxonomy" id="1777141"/>
    <lineage>
        <taxon>Bacteria</taxon>
        <taxon>Pseudomonadati</taxon>
        <taxon>Pseudomonadota</taxon>
        <taxon>Betaproteobacteria</taxon>
        <taxon>Burkholderiales</taxon>
        <taxon>Burkholderiaceae</taxon>
        <taxon>Caballeronia</taxon>
    </lineage>
</organism>
<protein>
    <submittedName>
        <fullName evidence="1">Uncharacterized protein</fullName>
    </submittedName>
</protein>
<accession>A0A158E6X0</accession>
<sequence length="490" mass="50841">MNTHRSVKRRSNRAHGRCWLAKRASGVKIGQSGRGTVKALYYKGLRSSGGRVGVRGDVQRDAAGIAGDTIGAMVTAQMAQRSEDAAKAKTEQIVNGNKPSTPAQPFYAQFPDAKPGVMYASNSIMSDVDNLYPYQRSWQDENGIHVEASRTPIVSAEASATGLSYGVGYDGALSGLTAASMGYGSEVDLNAAAFRSAMNDGPQLTGGAESSWQAFARGAAGGYAGVLDSSPNAAFAGKLLNDAGQSFKQFGYEMAGAQRADEARAAWNSGNYGLAAAKELQAFGEAGLAVMGTGPAVRAGAGLGMRAIGAVGEYAETKVAGLGEQYGLGLRLSVVPEGPNSLGAPIPRVDVTNEFVSRTSKSGITTLQYGDPDGVHGLLVNVDRQGVLGFDIRSPAGGSSFSDASGTDMFASAMQRLNQDGVSVSAIRGVWIEGTDSVNAGQYRANLSSGMSPQQAAANTWTGRIAERYGYTNIGVPNTAHTKTTVIFGR</sequence>
<evidence type="ECO:0000313" key="2">
    <source>
        <dbReference type="Proteomes" id="UP000054911"/>
    </source>
</evidence>
<keyword evidence="2" id="KW-1185">Reference proteome</keyword>
<evidence type="ECO:0000313" key="1">
    <source>
        <dbReference type="EMBL" id="SAL02599.1"/>
    </source>
</evidence>
<name>A0A158E6X0_9BURK</name>
<dbReference type="RefSeq" id="WP_167390509.1">
    <property type="nucleotide sequence ID" value="NZ_FCOE02000085.1"/>
</dbReference>
<dbReference type="STRING" id="1777141.AWB80_08396"/>
<reference evidence="1" key="1">
    <citation type="submission" date="2016-01" db="EMBL/GenBank/DDBJ databases">
        <authorList>
            <person name="Peeters C."/>
        </authorList>
    </citation>
    <scope>NUCLEOTIDE SEQUENCE [LARGE SCALE GENOMIC DNA]</scope>
    <source>
        <strain evidence="1">LMG 29323</strain>
    </source>
</reference>
<dbReference type="EMBL" id="FCOE02000085">
    <property type="protein sequence ID" value="SAL02599.1"/>
    <property type="molecule type" value="Genomic_DNA"/>
</dbReference>
<dbReference type="AlphaFoldDB" id="A0A158E6X0"/>
<dbReference type="Proteomes" id="UP000054911">
    <property type="component" value="Unassembled WGS sequence"/>
</dbReference>